<feature type="compositionally biased region" description="Basic residues" evidence="1">
    <location>
        <begin position="41"/>
        <end position="50"/>
    </location>
</feature>
<accession>A0A077QTF5</accession>
<evidence type="ECO:0000256" key="1">
    <source>
        <dbReference type="SAM" id="MobiDB-lite"/>
    </source>
</evidence>
<dbReference type="AlphaFoldDB" id="A0A077QTF5"/>
<name>A0A077QTF5_9BASI</name>
<dbReference type="EMBL" id="HG529568">
    <property type="protein sequence ID" value="CDI53115.1"/>
    <property type="molecule type" value="Genomic_DNA"/>
</dbReference>
<proteinExistence type="predicted"/>
<evidence type="ECO:0000313" key="2">
    <source>
        <dbReference type="EMBL" id="CDI53115.1"/>
    </source>
</evidence>
<feature type="region of interest" description="Disordered" evidence="1">
    <location>
        <begin position="1"/>
        <end position="76"/>
    </location>
</feature>
<reference evidence="2" key="1">
    <citation type="journal article" date="2014" name="Genome Biol. Evol.">
        <title>Gene Loss Rather Than Gene Gain Is Associated with a Host Jump from Monocots to Dicots in the Smut Fungus Melanopsichium pennsylvanicum.</title>
        <authorList>
            <person name="Sharma R."/>
            <person name="Mishra B."/>
            <person name="Runge F."/>
            <person name="Thines M."/>
        </authorList>
    </citation>
    <scope>NUCLEOTIDE SEQUENCE</scope>
    <source>
        <strain evidence="2">4</strain>
    </source>
</reference>
<organism evidence="2">
    <name type="scientific">Melanopsichium pennsylvanicum 4</name>
    <dbReference type="NCBI Taxonomy" id="1398559"/>
    <lineage>
        <taxon>Eukaryota</taxon>
        <taxon>Fungi</taxon>
        <taxon>Dikarya</taxon>
        <taxon>Basidiomycota</taxon>
        <taxon>Ustilaginomycotina</taxon>
        <taxon>Ustilaginomycetes</taxon>
        <taxon>Ustilaginales</taxon>
        <taxon>Ustilaginaceae</taxon>
        <taxon>Melanopsichium</taxon>
    </lineage>
</organism>
<protein>
    <submittedName>
        <fullName evidence="2">Uncharacterized protein</fullName>
    </submittedName>
</protein>
<sequence length="133" mass="14773">MPPRVLLASTGTRGRNEPYRSHTSSNSRLSRPRGILVRIDRTKKTKKAHRNAIAQRKEGPTGDDSGVVSMDPNEPFPALLQESSRVVELCLEPFGQCKWEAADPQMAVSTRQTAPCGLALSADYEMRNEEYSD</sequence>